<evidence type="ECO:0000313" key="2">
    <source>
        <dbReference type="EMBL" id="GGM30334.1"/>
    </source>
</evidence>
<keyword evidence="3" id="KW-1185">Reference proteome</keyword>
<feature type="transmembrane region" description="Helical" evidence="1">
    <location>
        <begin position="356"/>
        <end position="376"/>
    </location>
</feature>
<dbReference type="InterPro" id="IPR027463">
    <property type="entry name" value="AcrB_DN_DC_subdom"/>
</dbReference>
<dbReference type="RefSeq" id="WP_117154125.1">
    <property type="nucleotide sequence ID" value="NZ_BMLG01000006.1"/>
</dbReference>
<keyword evidence="1" id="KW-0812">Transmembrane</keyword>
<dbReference type="PANTHER" id="PTHR32063">
    <property type="match status" value="1"/>
</dbReference>
<dbReference type="Gene3D" id="3.30.70.1430">
    <property type="entry name" value="Multidrug efflux transporter AcrB pore domain"/>
    <property type="match status" value="2"/>
</dbReference>
<organism evidence="2 3">
    <name type="scientific">Paraliobacillus quinghaiensis</name>
    <dbReference type="NCBI Taxonomy" id="470815"/>
    <lineage>
        <taxon>Bacteria</taxon>
        <taxon>Bacillati</taxon>
        <taxon>Bacillota</taxon>
        <taxon>Bacilli</taxon>
        <taxon>Bacillales</taxon>
        <taxon>Bacillaceae</taxon>
        <taxon>Paraliobacillus</taxon>
    </lineage>
</organism>
<accession>A0A917WUN7</accession>
<dbReference type="SUPFAM" id="SSF82693">
    <property type="entry name" value="Multidrug efflux transporter AcrB pore domain, PN1, PN2, PC1 and PC2 subdomains"/>
    <property type="match status" value="1"/>
</dbReference>
<reference evidence="2" key="2">
    <citation type="submission" date="2020-09" db="EMBL/GenBank/DDBJ databases">
        <authorList>
            <person name="Sun Q."/>
            <person name="Zhou Y."/>
        </authorList>
    </citation>
    <scope>NUCLEOTIDE SEQUENCE</scope>
    <source>
        <strain evidence="2">CGMCC 1.6333</strain>
    </source>
</reference>
<protein>
    <submittedName>
        <fullName evidence="2">Multidrug ABC transporter</fullName>
    </submittedName>
</protein>
<name>A0A917WUN7_9BACI</name>
<reference evidence="2" key="1">
    <citation type="journal article" date="2014" name="Int. J. Syst. Evol. Microbiol.">
        <title>Complete genome sequence of Corynebacterium casei LMG S-19264T (=DSM 44701T), isolated from a smear-ripened cheese.</title>
        <authorList>
            <consortium name="US DOE Joint Genome Institute (JGI-PGF)"/>
            <person name="Walter F."/>
            <person name="Albersmeier A."/>
            <person name="Kalinowski J."/>
            <person name="Ruckert C."/>
        </authorList>
    </citation>
    <scope>NUCLEOTIDE SEQUENCE</scope>
    <source>
        <strain evidence="2">CGMCC 1.6333</strain>
    </source>
</reference>
<keyword evidence="1" id="KW-1133">Transmembrane helix</keyword>
<comment type="caution">
    <text evidence="2">The sequence shown here is derived from an EMBL/GenBank/DDBJ whole genome shotgun (WGS) entry which is preliminary data.</text>
</comment>
<feature type="transmembrane region" description="Helical" evidence="1">
    <location>
        <begin position="887"/>
        <end position="908"/>
    </location>
</feature>
<dbReference type="GO" id="GO:0042910">
    <property type="term" value="F:xenobiotic transmembrane transporter activity"/>
    <property type="evidence" value="ECO:0007669"/>
    <property type="project" value="TreeGrafter"/>
</dbReference>
<proteinExistence type="predicted"/>
<dbReference type="OrthoDB" id="9757876at2"/>
<feature type="transmembrane region" description="Helical" evidence="1">
    <location>
        <begin position="861"/>
        <end position="881"/>
    </location>
</feature>
<feature type="transmembrane region" description="Helical" evidence="1">
    <location>
        <begin position="519"/>
        <end position="537"/>
    </location>
</feature>
<feature type="transmembrane region" description="Helical" evidence="1">
    <location>
        <begin position="382"/>
        <end position="406"/>
    </location>
</feature>
<evidence type="ECO:0000256" key="1">
    <source>
        <dbReference type="SAM" id="Phobius"/>
    </source>
</evidence>
<gene>
    <name evidence="2" type="ORF">GCM10011351_15610</name>
</gene>
<feature type="transmembrane region" description="Helical" evidence="1">
    <location>
        <begin position="455"/>
        <end position="481"/>
    </location>
</feature>
<dbReference type="PANTHER" id="PTHR32063:SF0">
    <property type="entry name" value="SWARMING MOTILITY PROTEIN SWRC"/>
    <property type="match status" value="1"/>
</dbReference>
<dbReference type="Gene3D" id="3.30.70.1320">
    <property type="entry name" value="Multidrug efflux transporter AcrB pore domain like"/>
    <property type="match status" value="1"/>
</dbReference>
<evidence type="ECO:0000313" key="3">
    <source>
        <dbReference type="Proteomes" id="UP000618460"/>
    </source>
</evidence>
<keyword evidence="1" id="KW-0472">Membrane</keyword>
<dbReference type="Gene3D" id="1.20.1640.10">
    <property type="entry name" value="Multidrug efflux transporter AcrB transmembrane domain"/>
    <property type="match status" value="2"/>
</dbReference>
<feature type="transmembrane region" description="Helical" evidence="1">
    <location>
        <begin position="12"/>
        <end position="30"/>
    </location>
</feature>
<dbReference type="InterPro" id="IPR001036">
    <property type="entry name" value="Acrflvin-R"/>
</dbReference>
<dbReference type="AlphaFoldDB" id="A0A917WUN7"/>
<feature type="transmembrane region" description="Helical" evidence="1">
    <location>
        <begin position="967"/>
        <end position="987"/>
    </location>
</feature>
<feature type="transmembrane region" description="Helical" evidence="1">
    <location>
        <begin position="330"/>
        <end position="349"/>
    </location>
</feature>
<feature type="transmembrane region" description="Helical" evidence="1">
    <location>
        <begin position="427"/>
        <end position="449"/>
    </location>
</feature>
<feature type="transmembrane region" description="Helical" evidence="1">
    <location>
        <begin position="936"/>
        <end position="955"/>
    </location>
</feature>
<dbReference type="EMBL" id="BMLG01000006">
    <property type="protein sequence ID" value="GGM30334.1"/>
    <property type="molecule type" value="Genomic_DNA"/>
</dbReference>
<dbReference type="GO" id="GO:0005886">
    <property type="term" value="C:plasma membrane"/>
    <property type="evidence" value="ECO:0007669"/>
    <property type="project" value="TreeGrafter"/>
</dbReference>
<feature type="transmembrane region" description="Helical" evidence="1">
    <location>
        <begin position="835"/>
        <end position="854"/>
    </location>
</feature>
<dbReference type="PRINTS" id="PR00702">
    <property type="entry name" value="ACRIFLAVINRP"/>
</dbReference>
<dbReference type="Proteomes" id="UP000618460">
    <property type="component" value="Unassembled WGS sequence"/>
</dbReference>
<dbReference type="SUPFAM" id="SSF82714">
    <property type="entry name" value="Multidrug efflux transporter AcrB TolC docking domain, DN and DC subdomains"/>
    <property type="match status" value="1"/>
</dbReference>
<dbReference type="Gene3D" id="3.30.70.1440">
    <property type="entry name" value="Multidrug efflux transporter AcrB pore domain"/>
    <property type="match status" value="1"/>
</dbReference>
<sequence>MNVVKFIVQKKILIGLIVVLTLIVGSFAVFKSDKELLPAIVFDGAYVIIGAGEMSAIEVERNITNPLEQELLSIEGVEGIISTTNIGTSSLQLTLEKGKGSKIYEEVEAVVNSSTTQMSGIQWIETGQSGTTQNYEFFMDISNGKMEEMTSFAKDVLEPRLEALPEVHDVLLDGGIEHEVAIELNREKINTHGLDITHVIATIQQLNNEATIGEIQSGDEISSLRWTTKLNDIDDIKNIKIRTENGFIALEDIALITFQPIEGSSYVWKDGTKNLIFVQVGRTSEVTQIDMAEAVREEVNIIRQENLVKNFDLNEMVAQADYVSESINGVSKNIIIGSVIAIVILLLFLRNIRATFIVGIAIPTSVLLTFTAMWFFEYSFNILTLIGLGLGIGMMVDSSIVILESIYRKKEQGLEPFIAVIRGTKEVATAVIASMLTTIVVFLPIAMLGGDIGQFMIILSIVVAITLISSVIVSFTLIPALSENFLKLSNRKKVKSHNRFIKVYSKLVSWAVRKKRHSLAIIGTFIVIFVSSLFLVTKIPMTIMPDFFNRYAEIMIDVEKGLSPEEKEQLVQKINEELSTVQDVKTNYVMDSGGMLYSIINMTKEDNITRKQADVNDEIFRSLRGLKDKYPIKSVQNAMSGGAGNPVQVNITGNDFEKLETLAATFIKELNSIEGLVGITNSMERTSPEQVIKLNQSEIEKAGLTQNQVKQYLEQAFLDIPISQMSYMEENIPVTIKWDEKTKTKSDVLNLTIPTLLGEKKLQDFIELKEVNTPNVINHSDGERYLSISADIEDKDLGSINREVQALIDEFEPPTGYSITVSGGLEQQQELMQEMIIVLAIAVFLVYLVMAVQFNHLIQPLIVMSVIPMTIVGVIGGLFLTQRELSVLSGMGIVMLIGIVLNNAILFIDRTNQLRKDGYDVQGALINAGKDRIRPILMTTLTTAGGMLPLALAGGTSGNYQAPMATVIISGLLFATFITLLLIPAVYRLVSQQPMTEVTGL</sequence>
<dbReference type="SUPFAM" id="SSF82866">
    <property type="entry name" value="Multidrug efflux transporter AcrB transmembrane domain"/>
    <property type="match status" value="2"/>
</dbReference>
<dbReference type="Gene3D" id="3.30.2090.10">
    <property type="entry name" value="Multidrug efflux transporter AcrB TolC docking domain, DN and DC subdomains"/>
    <property type="match status" value="2"/>
</dbReference>
<dbReference type="Pfam" id="PF00873">
    <property type="entry name" value="ACR_tran"/>
    <property type="match status" value="1"/>
</dbReference>